<gene>
    <name evidence="2" type="primary">LOC136077084</name>
</gene>
<dbReference type="Proteomes" id="UP001652625">
    <property type="component" value="Chromosome 02"/>
</dbReference>
<accession>A0ABM4BFE8</accession>
<protein>
    <submittedName>
        <fullName evidence="2">Uncharacterized protein LOC136077084</fullName>
    </submittedName>
</protein>
<keyword evidence="1" id="KW-1185">Reference proteome</keyword>
<name>A0ABM4BFE8_HYDVU</name>
<dbReference type="GeneID" id="136077084"/>
<evidence type="ECO:0000313" key="1">
    <source>
        <dbReference type="Proteomes" id="UP001652625"/>
    </source>
</evidence>
<dbReference type="RefSeq" id="XP_065647690.1">
    <property type="nucleotide sequence ID" value="XM_065791618.1"/>
</dbReference>
<sequence>MPPCGLHLILAHHRYLWKFLFDVINKRSQENLLSDALRKIGCSYLAFQLDCYFKSKKKHYDGTENLRMIGNDCKILEANIDTFLTVFVENKGVSWQSQKSLKLRHILQLYNAWADLAQDIRSIHHDPDRIKSFNFRAEAYFQLFLHNAGTNKISKMPYMHYLRNHLGILMETYSKLFNWGYGYFNANGGEHLNKQIKYYEISHTNLSKNRFYTIIHLMRCKQFCFTENILPSSKVITCSKCHQEGHNKKNKICPLHESHPEIVFENSENEDED</sequence>
<reference evidence="1" key="1">
    <citation type="submission" date="2025-05" db="UniProtKB">
        <authorList>
            <consortium name="RefSeq"/>
        </authorList>
    </citation>
    <scope>NUCLEOTIDE SEQUENCE [LARGE SCALE GENOMIC DNA]</scope>
</reference>
<organism evidence="1 2">
    <name type="scientific">Hydra vulgaris</name>
    <name type="common">Hydra</name>
    <name type="synonym">Hydra attenuata</name>
    <dbReference type="NCBI Taxonomy" id="6087"/>
    <lineage>
        <taxon>Eukaryota</taxon>
        <taxon>Metazoa</taxon>
        <taxon>Cnidaria</taxon>
        <taxon>Hydrozoa</taxon>
        <taxon>Hydroidolina</taxon>
        <taxon>Anthoathecata</taxon>
        <taxon>Aplanulata</taxon>
        <taxon>Hydridae</taxon>
        <taxon>Hydra</taxon>
    </lineage>
</organism>
<reference evidence="2" key="2">
    <citation type="submission" date="2025-08" db="UniProtKB">
        <authorList>
            <consortium name="RefSeq"/>
        </authorList>
    </citation>
    <scope>IDENTIFICATION</scope>
</reference>
<proteinExistence type="predicted"/>
<evidence type="ECO:0000313" key="2">
    <source>
        <dbReference type="RefSeq" id="XP_065647690.1"/>
    </source>
</evidence>